<sequence>MERLRLRFEWCSEAEGALKSDFRHLFQNLDGKSTGPKSLRKPIGEKLSGCGKCPVTGSKSIDYQMPIIDRSILKVHFKLRNGEKCLLICVQRQERQNFVQQRSANIRGRGRLVVRSRMWGRRVPGSKPDSTADPSCNGPVAHQIIRRGQKSSVGVVRKIGEGAPSLALPW</sequence>
<accession>A0A4Y2QIL4</accession>
<dbReference type="Proteomes" id="UP000499080">
    <property type="component" value="Unassembled WGS sequence"/>
</dbReference>
<proteinExistence type="predicted"/>
<evidence type="ECO:0000313" key="2">
    <source>
        <dbReference type="Proteomes" id="UP000499080"/>
    </source>
</evidence>
<organism evidence="1 2">
    <name type="scientific">Araneus ventricosus</name>
    <name type="common">Orbweaver spider</name>
    <name type="synonym">Epeira ventricosa</name>
    <dbReference type="NCBI Taxonomy" id="182803"/>
    <lineage>
        <taxon>Eukaryota</taxon>
        <taxon>Metazoa</taxon>
        <taxon>Ecdysozoa</taxon>
        <taxon>Arthropoda</taxon>
        <taxon>Chelicerata</taxon>
        <taxon>Arachnida</taxon>
        <taxon>Araneae</taxon>
        <taxon>Araneomorphae</taxon>
        <taxon>Entelegynae</taxon>
        <taxon>Araneoidea</taxon>
        <taxon>Araneidae</taxon>
        <taxon>Araneus</taxon>
    </lineage>
</organism>
<protein>
    <submittedName>
        <fullName evidence="1">Uncharacterized protein</fullName>
    </submittedName>
</protein>
<dbReference type="EMBL" id="BGPR01013974">
    <property type="protein sequence ID" value="GBN63120.1"/>
    <property type="molecule type" value="Genomic_DNA"/>
</dbReference>
<evidence type="ECO:0000313" key="1">
    <source>
        <dbReference type="EMBL" id="GBN63120.1"/>
    </source>
</evidence>
<name>A0A4Y2QIL4_ARAVE</name>
<reference evidence="1 2" key="1">
    <citation type="journal article" date="2019" name="Sci. Rep.">
        <title>Orb-weaving spider Araneus ventricosus genome elucidates the spidroin gene catalogue.</title>
        <authorList>
            <person name="Kono N."/>
            <person name="Nakamura H."/>
            <person name="Ohtoshi R."/>
            <person name="Moran D.A.P."/>
            <person name="Shinohara A."/>
            <person name="Yoshida Y."/>
            <person name="Fujiwara M."/>
            <person name="Mori M."/>
            <person name="Tomita M."/>
            <person name="Arakawa K."/>
        </authorList>
    </citation>
    <scope>NUCLEOTIDE SEQUENCE [LARGE SCALE GENOMIC DNA]</scope>
</reference>
<dbReference type="AlphaFoldDB" id="A0A4Y2QIL4"/>
<gene>
    <name evidence="1" type="ORF">AVEN_260281_1</name>
</gene>
<comment type="caution">
    <text evidence="1">The sequence shown here is derived from an EMBL/GenBank/DDBJ whole genome shotgun (WGS) entry which is preliminary data.</text>
</comment>
<keyword evidence="2" id="KW-1185">Reference proteome</keyword>